<reference evidence="2 3" key="1">
    <citation type="submission" date="2018-12" db="EMBL/GenBank/DDBJ databases">
        <authorList>
            <consortium name="Pathogen Informatics"/>
        </authorList>
    </citation>
    <scope>NUCLEOTIDE SEQUENCE [LARGE SCALE GENOMIC DNA]</scope>
    <source>
        <strain evidence="2 3">NCTC11923</strain>
    </source>
</reference>
<dbReference type="Proteomes" id="UP000276899">
    <property type="component" value="Chromosome"/>
</dbReference>
<dbReference type="EMBL" id="LR134363">
    <property type="protein sequence ID" value="VEG75589.1"/>
    <property type="molecule type" value="Genomic_DNA"/>
</dbReference>
<organism evidence="2 3">
    <name type="scientific">Actinomyces slackii</name>
    <dbReference type="NCBI Taxonomy" id="52774"/>
    <lineage>
        <taxon>Bacteria</taxon>
        <taxon>Bacillati</taxon>
        <taxon>Actinomycetota</taxon>
        <taxon>Actinomycetes</taxon>
        <taxon>Actinomycetales</taxon>
        <taxon>Actinomycetaceae</taxon>
        <taxon>Actinomyces</taxon>
    </lineage>
</organism>
<evidence type="ECO:0000313" key="2">
    <source>
        <dbReference type="EMBL" id="VEG75589.1"/>
    </source>
</evidence>
<dbReference type="AlphaFoldDB" id="A0A448KFA2"/>
<keyword evidence="1" id="KW-0812">Transmembrane</keyword>
<evidence type="ECO:0000313" key="3">
    <source>
        <dbReference type="Proteomes" id="UP000276899"/>
    </source>
</evidence>
<proteinExistence type="predicted"/>
<feature type="transmembrane region" description="Helical" evidence="1">
    <location>
        <begin position="30"/>
        <end position="51"/>
    </location>
</feature>
<keyword evidence="1" id="KW-0472">Membrane</keyword>
<dbReference type="KEGG" id="asla:NCTC11923_02261"/>
<protein>
    <submittedName>
        <fullName evidence="2">Uncharacterized protein</fullName>
    </submittedName>
</protein>
<gene>
    <name evidence="2" type="ORF">NCTC11923_02261</name>
</gene>
<keyword evidence="1" id="KW-1133">Transmembrane helix</keyword>
<evidence type="ECO:0000256" key="1">
    <source>
        <dbReference type="SAM" id="Phobius"/>
    </source>
</evidence>
<sequence>MQASIGALRKGTERQNNIEVWNDLVSPRDLLICLAVSVISVGTAVLISLMIGGSTLLWGLGASVLGFALNCFLVTPKRDVRIVDEMDRVEDEGSAAGGDAR</sequence>
<dbReference type="STRING" id="1278298.GCA_000428685_01201"/>
<feature type="transmembrane region" description="Helical" evidence="1">
    <location>
        <begin position="57"/>
        <end position="76"/>
    </location>
</feature>
<dbReference type="RefSeq" id="WP_026426607.1">
    <property type="nucleotide sequence ID" value="NZ_CBCRWE010000001.1"/>
</dbReference>
<keyword evidence="3" id="KW-1185">Reference proteome</keyword>
<name>A0A448KFA2_9ACTO</name>
<accession>A0A448KFA2</accession>